<feature type="binding site" evidence="2">
    <location>
        <position position="233"/>
    </location>
    <ligand>
        <name>Co(2+)</name>
        <dbReference type="ChEBI" id="CHEBI:48828"/>
    </ligand>
</feature>
<sequence>MGWLICLPLLLHTTTLAAAGSEAEPKRAILLVAFGTSLSDSKGAIDRVGEKVAKAFPNTEIRWAYTSKIIRKILRKRGEEILSPAEALAKLGEDGYSNVYVQSLHIIPGDEYDDLVQTANAFTKMPKGIRQVTVGTPLLWSDSDMSEVASALIANVPAERKGKEAVVFMGHGSKHTSNVYYPAMQYYFAKVDANTYIGTVEGTPTLDDVVASLKAKGVKKVWLMPFMLVAGDHAVNDMAGSEPTSWKSLLTKEGFTVEVVLKGMGELDAIGSIWVKHLQQIAGGK</sequence>
<dbReference type="GO" id="GO:0016852">
    <property type="term" value="F:sirohydrochlorin cobaltochelatase activity"/>
    <property type="evidence" value="ECO:0007669"/>
    <property type="project" value="InterPro"/>
</dbReference>
<keyword evidence="2" id="KW-0479">Metal-binding</keyword>
<gene>
    <name evidence="4" type="ORF">CLV25_1188</name>
</gene>
<reference evidence="4 5" key="1">
    <citation type="submission" date="2019-03" db="EMBL/GenBank/DDBJ databases">
        <title>Genomic Encyclopedia of Archaeal and Bacterial Type Strains, Phase II (KMG-II): from individual species to whole genera.</title>
        <authorList>
            <person name="Goeker M."/>
        </authorList>
    </citation>
    <scope>NUCLEOTIDE SEQUENCE [LARGE SCALE GENOMIC DNA]</scope>
    <source>
        <strain evidence="4 5">RL-C</strain>
    </source>
</reference>
<evidence type="ECO:0000313" key="4">
    <source>
        <dbReference type="EMBL" id="TCN62684.1"/>
    </source>
</evidence>
<proteinExistence type="predicted"/>
<feature type="binding site" evidence="2">
    <location>
        <position position="201"/>
    </location>
    <ligand>
        <name>Co(2+)</name>
        <dbReference type="ChEBI" id="CHEBI:48828"/>
    </ligand>
</feature>
<dbReference type="CDD" id="cd03412">
    <property type="entry name" value="CbiK_N"/>
    <property type="match status" value="1"/>
</dbReference>
<organism evidence="4 5">
    <name type="scientific">Acetobacteroides hydrogenigenes</name>
    <dbReference type="NCBI Taxonomy" id="979970"/>
    <lineage>
        <taxon>Bacteria</taxon>
        <taxon>Pseudomonadati</taxon>
        <taxon>Bacteroidota</taxon>
        <taxon>Bacteroidia</taxon>
        <taxon>Bacteroidales</taxon>
        <taxon>Rikenellaceae</taxon>
        <taxon>Acetobacteroides</taxon>
    </lineage>
</organism>
<feature type="chain" id="PRO_5020568410" evidence="3">
    <location>
        <begin position="19"/>
        <end position="285"/>
    </location>
</feature>
<dbReference type="SUPFAM" id="SSF53800">
    <property type="entry name" value="Chelatase"/>
    <property type="match status" value="1"/>
</dbReference>
<protein>
    <submittedName>
        <fullName evidence="4">Sirohydrochlorin cobaltochelatase</fullName>
    </submittedName>
</protein>
<dbReference type="EMBL" id="SLWB01000018">
    <property type="protein sequence ID" value="TCN62684.1"/>
    <property type="molecule type" value="Genomic_DNA"/>
</dbReference>
<dbReference type="InterPro" id="IPR010388">
    <property type="entry name" value="Anaerobic_Co-chelatase"/>
</dbReference>
<name>A0A4R2EA01_9BACT</name>
<accession>A0A4R2EA01</accession>
<dbReference type="Pfam" id="PF06180">
    <property type="entry name" value="CbiK"/>
    <property type="match status" value="1"/>
</dbReference>
<keyword evidence="3" id="KW-0732">Signal</keyword>
<evidence type="ECO:0000256" key="2">
    <source>
        <dbReference type="PIRSR" id="PIRSR033579-3"/>
    </source>
</evidence>
<feature type="active site" description="Proton acceptor" evidence="1">
    <location>
        <position position="171"/>
    </location>
</feature>
<evidence type="ECO:0000256" key="3">
    <source>
        <dbReference type="SAM" id="SignalP"/>
    </source>
</evidence>
<comment type="caution">
    <text evidence="4">The sequence shown here is derived from an EMBL/GenBank/DDBJ whole genome shotgun (WGS) entry which is preliminary data.</text>
</comment>
<evidence type="ECO:0000313" key="5">
    <source>
        <dbReference type="Proteomes" id="UP000294830"/>
    </source>
</evidence>
<keyword evidence="5" id="KW-1185">Reference proteome</keyword>
<feature type="signal peptide" evidence="3">
    <location>
        <begin position="1"/>
        <end position="18"/>
    </location>
</feature>
<feature type="binding site" evidence="2">
    <location>
        <position position="171"/>
    </location>
    <ligand>
        <name>Co(2+)</name>
        <dbReference type="ChEBI" id="CHEBI:48828"/>
    </ligand>
</feature>
<evidence type="ECO:0000256" key="1">
    <source>
        <dbReference type="PIRSR" id="PIRSR033579-1"/>
    </source>
</evidence>
<dbReference type="Proteomes" id="UP000294830">
    <property type="component" value="Unassembled WGS sequence"/>
</dbReference>
<dbReference type="GO" id="GO:0046872">
    <property type="term" value="F:metal ion binding"/>
    <property type="evidence" value="ECO:0007669"/>
    <property type="project" value="UniProtKB-KW"/>
</dbReference>
<dbReference type="Gene3D" id="3.40.50.1400">
    <property type="match status" value="2"/>
</dbReference>
<dbReference type="PIRSF" id="PIRSF033579">
    <property type="entry name" value="Anaer_Co_chel"/>
    <property type="match status" value="1"/>
</dbReference>
<dbReference type="AlphaFoldDB" id="A0A4R2EA01"/>
<dbReference type="GO" id="GO:0019251">
    <property type="term" value="P:anaerobic cobalamin biosynthetic process"/>
    <property type="evidence" value="ECO:0007669"/>
    <property type="project" value="InterPro"/>
</dbReference>
<dbReference type="CDD" id="cd03413">
    <property type="entry name" value="CbiK_C"/>
    <property type="match status" value="1"/>
</dbReference>
<keyword evidence="2" id="KW-0170">Cobalt</keyword>